<dbReference type="InterPro" id="IPR008884">
    <property type="entry name" value="TylF_MeTrfase"/>
</dbReference>
<sequence>MKLVLWGRGRDFNILMMAASWKKDVQIVGVIQSECNGNEEFLCGNQRFILYNKDILDTLEFDYIIIANSHYKDIIVNNLHKKYINQMIIPYACDCQNKEAAITKMQMFVDNPRDVVVRLSGLHWGYEILPMHFDLKDTSVLYEQDVFVELADYTRVRTTELIIKELKENNIDGAMAEVGVFRGRYAKIFSHYFPEKSLYLYDTFEGFDSKQLEDEIKEKHANVTWAQLFYNTSEELVKNYIKNEKNTFIRKGFFPNTIELKEKDDKFCLVSLDADLYEPILEGLRFFYPRLVTGGYILVHDYNGLDIIGNEYITLAGVKKAIKDYEKEIGKGLCKVPISDMNGSVIITK</sequence>
<organism evidence="1 2">
    <name type="scientific">Sporofaciens musculi</name>
    <dbReference type="NCBI Taxonomy" id="2681861"/>
    <lineage>
        <taxon>Bacteria</taxon>
        <taxon>Bacillati</taxon>
        <taxon>Bacillota</taxon>
        <taxon>Clostridia</taxon>
        <taxon>Lachnospirales</taxon>
        <taxon>Lachnospiraceae</taxon>
        <taxon>Sporofaciens</taxon>
    </lineage>
</organism>
<protein>
    <recommendedName>
        <fullName evidence="3">Methyltransferase</fullName>
    </recommendedName>
</protein>
<comment type="caution">
    <text evidence="1">The sequence shown here is derived from an EMBL/GenBank/DDBJ whole genome shotgun (WGS) entry which is preliminary data.</text>
</comment>
<dbReference type="Pfam" id="PF05711">
    <property type="entry name" value="TylF"/>
    <property type="match status" value="1"/>
</dbReference>
<dbReference type="Proteomes" id="UP000460412">
    <property type="component" value="Unassembled WGS sequence"/>
</dbReference>
<dbReference type="RefSeq" id="WP_159753156.1">
    <property type="nucleotide sequence ID" value="NZ_CATIFW010000020.1"/>
</dbReference>
<dbReference type="PANTHER" id="PTHR40036:SF1">
    <property type="entry name" value="MACROCIN O-METHYLTRANSFERASE"/>
    <property type="match status" value="1"/>
</dbReference>
<gene>
    <name evidence="1" type="ORF">GN277_20620</name>
</gene>
<dbReference type="Gene3D" id="3.40.50.150">
    <property type="entry name" value="Vaccinia Virus protein VP39"/>
    <property type="match status" value="1"/>
</dbReference>
<evidence type="ECO:0008006" key="3">
    <source>
        <dbReference type="Google" id="ProtNLM"/>
    </source>
</evidence>
<proteinExistence type="predicted"/>
<dbReference type="AlphaFoldDB" id="A0A7X3SKS2"/>
<dbReference type="PANTHER" id="PTHR40036">
    <property type="entry name" value="MACROCIN O-METHYLTRANSFERASE"/>
    <property type="match status" value="1"/>
</dbReference>
<dbReference type="EMBL" id="WUQX01000001">
    <property type="protein sequence ID" value="MXP77665.1"/>
    <property type="molecule type" value="Genomic_DNA"/>
</dbReference>
<reference evidence="1 2" key="1">
    <citation type="submission" date="2019-12" db="EMBL/GenBank/DDBJ databases">
        <title>Sporaefaciens musculi gen. nov., sp. nov., a novel bacterium isolated from the caecum of an obese mouse.</title>
        <authorList>
            <person name="Rasmussen T.S."/>
            <person name="Streidl T."/>
            <person name="Hitch T.C.A."/>
            <person name="Wortmann E."/>
            <person name="Deptula P."/>
            <person name="Hansen M."/>
            <person name="Nielsen D.S."/>
            <person name="Clavel T."/>
            <person name="Vogensen F.K."/>
        </authorList>
    </citation>
    <scope>NUCLEOTIDE SEQUENCE [LARGE SCALE GENOMIC DNA]</scope>
    <source>
        <strain evidence="1 2">WCA-9-b2</strain>
    </source>
</reference>
<name>A0A7X3SKS2_9FIRM</name>
<evidence type="ECO:0000313" key="2">
    <source>
        <dbReference type="Proteomes" id="UP000460412"/>
    </source>
</evidence>
<dbReference type="InterPro" id="IPR029063">
    <property type="entry name" value="SAM-dependent_MTases_sf"/>
</dbReference>
<keyword evidence="2" id="KW-1185">Reference proteome</keyword>
<accession>A0A7X3SKS2</accession>
<evidence type="ECO:0000313" key="1">
    <source>
        <dbReference type="EMBL" id="MXP77665.1"/>
    </source>
</evidence>
<dbReference type="Gene3D" id="3.40.50.720">
    <property type="entry name" value="NAD(P)-binding Rossmann-like Domain"/>
    <property type="match status" value="1"/>
</dbReference>